<reference evidence="2" key="1">
    <citation type="journal article" date="2019" name="Int. J. Syst. Evol. Microbiol.">
        <title>The Global Catalogue of Microorganisms (GCM) 10K type strain sequencing project: providing services to taxonomists for standard genome sequencing and annotation.</title>
        <authorList>
            <consortium name="The Broad Institute Genomics Platform"/>
            <consortium name="The Broad Institute Genome Sequencing Center for Infectious Disease"/>
            <person name="Wu L."/>
            <person name="Ma J."/>
        </authorList>
    </citation>
    <scope>NUCLEOTIDE SEQUENCE [LARGE SCALE GENOMIC DNA]</scope>
    <source>
        <strain evidence="2">CGMCC 1.12778</strain>
    </source>
</reference>
<protein>
    <recommendedName>
        <fullName evidence="3">SRPBCC family protein</fullName>
    </recommendedName>
</protein>
<evidence type="ECO:0000313" key="1">
    <source>
        <dbReference type="EMBL" id="GGI00205.1"/>
    </source>
</evidence>
<dbReference type="SUPFAM" id="SSF55961">
    <property type="entry name" value="Bet v1-like"/>
    <property type="match status" value="1"/>
</dbReference>
<name>A0ABQ2AZK6_9MICC</name>
<comment type="caution">
    <text evidence="1">The sequence shown here is derived from an EMBL/GenBank/DDBJ whole genome shotgun (WGS) entry which is preliminary data.</text>
</comment>
<sequence>MLARRDPKTGLMRSTGRVIMVTLTAAAALTYIRYVRPWQLTWGALPEEVSRRLPGDDLVPNPTFNATRAITIAAPPERIWPWLVQAGLTRGGWYSYDILDNLGRPSARRIIPELQNLGVGDIVPMSPDGKHGLPVHAMEPPTSMVWGTPGDTSWTWQLDPVAGNSTRLISRVRFRYRWSPPALASSVLVEFGDIWMMRRMLFNIRERAETVPLQPGPGRPPAW</sequence>
<dbReference type="Proteomes" id="UP000643279">
    <property type="component" value="Unassembled WGS sequence"/>
</dbReference>
<dbReference type="InterPro" id="IPR023393">
    <property type="entry name" value="START-like_dom_sf"/>
</dbReference>
<organism evidence="1 2">
    <name type="scientific">Arthrobacter liuii</name>
    <dbReference type="NCBI Taxonomy" id="1476996"/>
    <lineage>
        <taxon>Bacteria</taxon>
        <taxon>Bacillati</taxon>
        <taxon>Actinomycetota</taxon>
        <taxon>Actinomycetes</taxon>
        <taxon>Micrococcales</taxon>
        <taxon>Micrococcaceae</taxon>
        <taxon>Arthrobacter</taxon>
    </lineage>
</organism>
<dbReference type="EMBL" id="BMFW01000025">
    <property type="protein sequence ID" value="GGI00205.1"/>
    <property type="molecule type" value="Genomic_DNA"/>
</dbReference>
<proteinExistence type="predicted"/>
<evidence type="ECO:0008006" key="3">
    <source>
        <dbReference type="Google" id="ProtNLM"/>
    </source>
</evidence>
<accession>A0ABQ2AZK6</accession>
<evidence type="ECO:0000313" key="2">
    <source>
        <dbReference type="Proteomes" id="UP000643279"/>
    </source>
</evidence>
<gene>
    <name evidence="1" type="ORF">GCM10007170_36810</name>
</gene>
<keyword evidence="2" id="KW-1185">Reference proteome</keyword>
<dbReference type="Gene3D" id="3.30.530.20">
    <property type="match status" value="1"/>
</dbReference>